<comment type="subcellular location">
    <subcellularLocation>
        <location evidence="1 8">Membrane</location>
        <topology evidence="1 8">Single-pass type I membrane protein</topology>
    </subcellularLocation>
</comment>
<comment type="caution">
    <text evidence="11">The sequence shown here is derived from an EMBL/GenBank/DDBJ whole genome shotgun (WGS) entry which is preliminary data.</text>
</comment>
<keyword evidence="3" id="KW-0217">Developmental protein</keyword>
<organism evidence="11 12">
    <name type="scientific">Dermatophagoides farinae</name>
    <name type="common">American house dust mite</name>
    <dbReference type="NCBI Taxonomy" id="6954"/>
    <lineage>
        <taxon>Eukaryota</taxon>
        <taxon>Metazoa</taxon>
        <taxon>Ecdysozoa</taxon>
        <taxon>Arthropoda</taxon>
        <taxon>Chelicerata</taxon>
        <taxon>Arachnida</taxon>
        <taxon>Acari</taxon>
        <taxon>Acariformes</taxon>
        <taxon>Sarcoptiformes</taxon>
        <taxon>Astigmata</taxon>
        <taxon>Psoroptidia</taxon>
        <taxon>Analgoidea</taxon>
        <taxon>Pyroglyphidae</taxon>
        <taxon>Dermatophagoidinae</taxon>
        <taxon>Dermatophagoides</taxon>
    </lineage>
</organism>
<protein>
    <submittedName>
        <fullName evidence="11">Transmembrane emp24 domain-containing protein 10</fullName>
    </submittedName>
</protein>
<feature type="domain" description="GOLD" evidence="10">
    <location>
        <begin position="37"/>
        <end position="148"/>
    </location>
</feature>
<reference evidence="11" key="2">
    <citation type="journal article" date="2022" name="Res Sq">
        <title>Comparative Genomics Reveals Insights into the Divergent Evolution of Astigmatic Mites and Household Pest Adaptations.</title>
        <authorList>
            <person name="Xiong Q."/>
            <person name="Wan A.T.-Y."/>
            <person name="Liu X.-Y."/>
            <person name="Fung C.S.-H."/>
            <person name="Xiao X."/>
            <person name="Malainual N."/>
            <person name="Hou J."/>
            <person name="Wang L."/>
            <person name="Wang M."/>
            <person name="Yang K."/>
            <person name="Cui Y."/>
            <person name="Leung E."/>
            <person name="Nong W."/>
            <person name="Shin S.-K."/>
            <person name="Au S."/>
            <person name="Jeong K.Y."/>
            <person name="Chew F.T."/>
            <person name="Hui J."/>
            <person name="Leung T.F."/>
            <person name="Tungtrongchitr A."/>
            <person name="Zhong N."/>
            <person name="Liu Z."/>
            <person name="Tsui S."/>
        </authorList>
    </citation>
    <scope>NUCLEOTIDE SEQUENCE</scope>
    <source>
        <strain evidence="11">Derf</strain>
        <tissue evidence="11">Whole organism</tissue>
    </source>
</reference>
<evidence type="ECO:0000256" key="7">
    <source>
        <dbReference type="ARBA" id="ARBA00023136"/>
    </source>
</evidence>
<evidence type="ECO:0000259" key="10">
    <source>
        <dbReference type="PROSITE" id="PS50866"/>
    </source>
</evidence>
<name>A0A922LB23_DERFA</name>
<dbReference type="InterPro" id="IPR009038">
    <property type="entry name" value="GOLD_dom"/>
</dbReference>
<evidence type="ECO:0000256" key="9">
    <source>
        <dbReference type="SAM" id="Phobius"/>
    </source>
</evidence>
<keyword evidence="12" id="KW-1185">Reference proteome</keyword>
<evidence type="ECO:0000256" key="8">
    <source>
        <dbReference type="RuleBase" id="RU003827"/>
    </source>
</evidence>
<gene>
    <name evidence="11" type="primary">TMED10</name>
    <name evidence="11" type="ORF">DERF_005272</name>
</gene>
<evidence type="ECO:0000313" key="11">
    <source>
        <dbReference type="EMBL" id="KAH9521635.1"/>
    </source>
</evidence>
<dbReference type="InterPro" id="IPR015720">
    <property type="entry name" value="Emp24-like"/>
</dbReference>
<evidence type="ECO:0000256" key="2">
    <source>
        <dbReference type="ARBA" id="ARBA00007104"/>
    </source>
</evidence>
<keyword evidence="5" id="KW-0732">Signal</keyword>
<evidence type="ECO:0000256" key="6">
    <source>
        <dbReference type="ARBA" id="ARBA00022989"/>
    </source>
</evidence>
<evidence type="ECO:0000256" key="4">
    <source>
        <dbReference type="ARBA" id="ARBA00022692"/>
    </source>
</evidence>
<keyword evidence="7 9" id="KW-0472">Membrane</keyword>
<evidence type="ECO:0000256" key="1">
    <source>
        <dbReference type="ARBA" id="ARBA00004479"/>
    </source>
</evidence>
<dbReference type="PROSITE" id="PS50866">
    <property type="entry name" value="GOLD"/>
    <property type="match status" value="1"/>
</dbReference>
<keyword evidence="4 8" id="KW-0812">Transmembrane</keyword>
<dbReference type="GO" id="GO:0016020">
    <property type="term" value="C:membrane"/>
    <property type="evidence" value="ECO:0007669"/>
    <property type="project" value="UniProtKB-SubCell"/>
</dbReference>
<comment type="similarity">
    <text evidence="2 8">Belongs to the EMP24/GP25L family.</text>
</comment>
<evidence type="ECO:0000256" key="3">
    <source>
        <dbReference type="ARBA" id="ARBA00022473"/>
    </source>
</evidence>
<evidence type="ECO:0000256" key="5">
    <source>
        <dbReference type="ARBA" id="ARBA00022729"/>
    </source>
</evidence>
<dbReference type="SMART" id="SM01190">
    <property type="entry name" value="EMP24_GP25L"/>
    <property type="match status" value="1"/>
</dbReference>
<evidence type="ECO:0000313" key="12">
    <source>
        <dbReference type="Proteomes" id="UP000790347"/>
    </source>
</evidence>
<keyword evidence="6 9" id="KW-1133">Transmembrane helix</keyword>
<dbReference type="Proteomes" id="UP000790347">
    <property type="component" value="Unassembled WGS sequence"/>
</dbReference>
<feature type="transmembrane region" description="Helical" evidence="9">
    <location>
        <begin position="181"/>
        <end position="203"/>
    </location>
</feature>
<sequence length="214" mass="24605">MIKMNKNLVIISVLFTIMAINCPFGHSIRFLLQPNTKRCLKEEMRKDVLVTGNYSLSDSPGVRTDLIITDTKGHAAFNRENIDKGIFAVNSDEDDIFDFCFISYLQAAHQMPQAREVHIEMKHGIEAKNYDQVAAISKLKPLELELQKLDDLSAAIIGDFDYMKKREQAMRDTNESTNARIFYLSIFSMLCLLGLAIWQIIYLRQFFKAKKLID</sequence>
<dbReference type="Pfam" id="PF01105">
    <property type="entry name" value="EMP24_GP25L"/>
    <property type="match status" value="1"/>
</dbReference>
<accession>A0A922LB23</accession>
<proteinExistence type="inferred from homology"/>
<dbReference type="AlphaFoldDB" id="A0A922LB23"/>
<dbReference type="EMBL" id="ASGP02000002">
    <property type="protein sequence ID" value="KAH9521635.1"/>
    <property type="molecule type" value="Genomic_DNA"/>
</dbReference>
<reference evidence="11" key="1">
    <citation type="submission" date="2013-05" db="EMBL/GenBank/DDBJ databases">
        <authorList>
            <person name="Yim A.K.Y."/>
            <person name="Chan T.F."/>
            <person name="Ji K.M."/>
            <person name="Liu X.Y."/>
            <person name="Zhou J.W."/>
            <person name="Li R.Q."/>
            <person name="Yang K.Y."/>
            <person name="Li J."/>
            <person name="Li M."/>
            <person name="Law P.T.W."/>
            <person name="Wu Y.L."/>
            <person name="Cai Z.L."/>
            <person name="Qin H."/>
            <person name="Bao Y."/>
            <person name="Leung R.K.K."/>
            <person name="Ng P.K.S."/>
            <person name="Zou J."/>
            <person name="Zhong X.J."/>
            <person name="Ran P.X."/>
            <person name="Zhong N.S."/>
            <person name="Liu Z.G."/>
            <person name="Tsui S.K.W."/>
        </authorList>
    </citation>
    <scope>NUCLEOTIDE SEQUENCE</scope>
    <source>
        <strain evidence="11">Derf</strain>
        <tissue evidence="11">Whole organism</tissue>
    </source>
</reference>
<dbReference type="PANTHER" id="PTHR22811">
    <property type="entry name" value="TRANSMEMBRANE EMP24 DOMAIN-CONTAINING PROTEIN"/>
    <property type="match status" value="1"/>
</dbReference>